<sequence length="103" mass="10831">MALLEVDQSGFVRVEDPVGAGSAEASRTQVVVWVLVAKLPPQAVNVAWDSTPGSMCSAAPTRTSGGVVMPHATSAWSTSGHSTAESWSARTIRSSVSRRPRPR</sequence>
<keyword evidence="3" id="KW-1185">Reference proteome</keyword>
<evidence type="ECO:0000256" key="1">
    <source>
        <dbReference type="SAM" id="MobiDB-lite"/>
    </source>
</evidence>
<accession>A0A426K5J7</accession>
<dbReference type="EMBL" id="RSAA01000001">
    <property type="protein sequence ID" value="RRO20654.1"/>
    <property type="molecule type" value="Genomic_DNA"/>
</dbReference>
<name>A0A426K5J7_9PSEU</name>
<reference evidence="2 3" key="1">
    <citation type="submission" date="2018-11" db="EMBL/GenBank/DDBJ databases">
        <title>Saccharopolyspora rhizosphaerae sp. nov., an actinomycete isolated from rhizosphere soil in Thailand.</title>
        <authorList>
            <person name="Intra B."/>
            <person name="Euanorasetr J."/>
            <person name="Take A."/>
            <person name="Inahashi Y."/>
            <person name="Mori M."/>
            <person name="Panbangred W."/>
            <person name="Matsumoto A."/>
        </authorList>
    </citation>
    <scope>NUCLEOTIDE SEQUENCE [LARGE SCALE GENOMIC DNA]</scope>
    <source>
        <strain evidence="2 3">H219</strain>
    </source>
</reference>
<feature type="compositionally biased region" description="Polar residues" evidence="1">
    <location>
        <begin position="74"/>
        <end position="92"/>
    </location>
</feature>
<evidence type="ECO:0000313" key="2">
    <source>
        <dbReference type="EMBL" id="RRO20654.1"/>
    </source>
</evidence>
<dbReference type="RefSeq" id="WP_125088359.1">
    <property type="nucleotide sequence ID" value="NZ_RSAA01000001.1"/>
</dbReference>
<dbReference type="Proteomes" id="UP000274515">
    <property type="component" value="Unassembled WGS sequence"/>
</dbReference>
<protein>
    <submittedName>
        <fullName evidence="2">Uncharacterized protein</fullName>
    </submittedName>
</protein>
<evidence type="ECO:0000313" key="3">
    <source>
        <dbReference type="Proteomes" id="UP000274515"/>
    </source>
</evidence>
<dbReference type="AlphaFoldDB" id="A0A426K5J7"/>
<feature type="region of interest" description="Disordered" evidence="1">
    <location>
        <begin position="70"/>
        <end position="103"/>
    </location>
</feature>
<gene>
    <name evidence="2" type="ORF">EIL87_01950</name>
</gene>
<proteinExistence type="predicted"/>
<organism evidence="2 3">
    <name type="scientific">Saccharopolyspora rhizosphaerae</name>
    <dbReference type="NCBI Taxonomy" id="2492662"/>
    <lineage>
        <taxon>Bacteria</taxon>
        <taxon>Bacillati</taxon>
        <taxon>Actinomycetota</taxon>
        <taxon>Actinomycetes</taxon>
        <taxon>Pseudonocardiales</taxon>
        <taxon>Pseudonocardiaceae</taxon>
        <taxon>Saccharopolyspora</taxon>
    </lineage>
</organism>
<comment type="caution">
    <text evidence="2">The sequence shown here is derived from an EMBL/GenBank/DDBJ whole genome shotgun (WGS) entry which is preliminary data.</text>
</comment>